<accession>A0A9P5ZER2</accession>
<evidence type="ECO:0000256" key="1">
    <source>
        <dbReference type="SAM" id="MobiDB-lite"/>
    </source>
</evidence>
<feature type="region of interest" description="Disordered" evidence="1">
    <location>
        <begin position="1"/>
        <end position="60"/>
    </location>
</feature>
<dbReference type="Proteomes" id="UP000807469">
    <property type="component" value="Unassembled WGS sequence"/>
</dbReference>
<feature type="compositionally biased region" description="Low complexity" evidence="1">
    <location>
        <begin position="24"/>
        <end position="41"/>
    </location>
</feature>
<gene>
    <name evidence="2" type="ORF">BDN70DRAFT_458282</name>
</gene>
<evidence type="ECO:0000313" key="2">
    <source>
        <dbReference type="EMBL" id="KAF9485788.1"/>
    </source>
</evidence>
<organism evidence="2 3">
    <name type="scientific">Pholiota conissans</name>
    <dbReference type="NCBI Taxonomy" id="109636"/>
    <lineage>
        <taxon>Eukaryota</taxon>
        <taxon>Fungi</taxon>
        <taxon>Dikarya</taxon>
        <taxon>Basidiomycota</taxon>
        <taxon>Agaricomycotina</taxon>
        <taxon>Agaricomycetes</taxon>
        <taxon>Agaricomycetidae</taxon>
        <taxon>Agaricales</taxon>
        <taxon>Agaricineae</taxon>
        <taxon>Strophariaceae</taxon>
        <taxon>Pholiota</taxon>
    </lineage>
</organism>
<keyword evidence="3" id="KW-1185">Reference proteome</keyword>
<proteinExistence type="predicted"/>
<dbReference type="OrthoDB" id="2747179at2759"/>
<name>A0A9P5ZER2_9AGAR</name>
<evidence type="ECO:0008006" key="4">
    <source>
        <dbReference type="Google" id="ProtNLM"/>
    </source>
</evidence>
<dbReference type="AlphaFoldDB" id="A0A9P5ZER2"/>
<dbReference type="EMBL" id="MU155133">
    <property type="protein sequence ID" value="KAF9485788.1"/>
    <property type="molecule type" value="Genomic_DNA"/>
</dbReference>
<protein>
    <recommendedName>
        <fullName evidence="4">Zinc-finger domain-containing protein</fullName>
    </recommendedName>
</protein>
<reference evidence="2" key="1">
    <citation type="submission" date="2020-11" db="EMBL/GenBank/DDBJ databases">
        <authorList>
            <consortium name="DOE Joint Genome Institute"/>
            <person name="Ahrendt S."/>
            <person name="Riley R."/>
            <person name="Andreopoulos W."/>
            <person name="Labutti K."/>
            <person name="Pangilinan J."/>
            <person name="Ruiz-Duenas F.J."/>
            <person name="Barrasa J.M."/>
            <person name="Sanchez-Garcia M."/>
            <person name="Camarero S."/>
            <person name="Miyauchi S."/>
            <person name="Serrano A."/>
            <person name="Linde D."/>
            <person name="Babiker R."/>
            <person name="Drula E."/>
            <person name="Ayuso-Fernandez I."/>
            <person name="Pacheco R."/>
            <person name="Padilla G."/>
            <person name="Ferreira P."/>
            <person name="Barriuso J."/>
            <person name="Kellner H."/>
            <person name="Castanera R."/>
            <person name="Alfaro M."/>
            <person name="Ramirez L."/>
            <person name="Pisabarro A.G."/>
            <person name="Kuo A."/>
            <person name="Tritt A."/>
            <person name="Lipzen A."/>
            <person name="He G."/>
            <person name="Yan M."/>
            <person name="Ng V."/>
            <person name="Cullen D."/>
            <person name="Martin F."/>
            <person name="Rosso M.-N."/>
            <person name="Henrissat B."/>
            <person name="Hibbett D."/>
            <person name="Martinez A.T."/>
            <person name="Grigoriev I.V."/>
        </authorList>
    </citation>
    <scope>NUCLEOTIDE SEQUENCE</scope>
    <source>
        <strain evidence="2">CIRM-BRFM 674</strain>
    </source>
</reference>
<comment type="caution">
    <text evidence="2">The sequence shown here is derived from an EMBL/GenBank/DDBJ whole genome shotgun (WGS) entry which is preliminary data.</text>
</comment>
<sequence length="283" mass="30986">MDLAPEKSTKQQSSMTEGSVDADPSSSSSTQMQPSMTTTSSALQKHGVKRPDLTQLANSSNDFQSHDDVFTFSAYRSPFDSYPRLRGHPQRLPSDPFSISYDFSSIPSSHMYQPTVSSVSSDLRSASTKISPSSSSFSSSTGIPLPDLKPLKLTAMIKSFDPTKRICRYEIPGGGTCRDEHCEDIHLSRLENANEMGAVEPSGSYLLCLSSLLASYLHSLDEDAAQYLFDTLPNSWLTQHRVNSPSKLLAALKQVHHRTLNNPLSFEERVAHALFSIGSPPAP</sequence>
<evidence type="ECO:0000313" key="3">
    <source>
        <dbReference type="Proteomes" id="UP000807469"/>
    </source>
</evidence>